<accession>A0ABS4I0A6</accession>
<feature type="domain" description="CdaR GGDEF-like" evidence="4">
    <location>
        <begin position="267"/>
        <end position="394"/>
    </location>
</feature>
<evidence type="ECO:0000259" key="4">
    <source>
        <dbReference type="Pfam" id="PF17853"/>
    </source>
</evidence>
<name>A0ABS4I0A6_9BACL</name>
<evidence type="ECO:0000256" key="1">
    <source>
        <dbReference type="ARBA" id="ARBA00006754"/>
    </source>
</evidence>
<evidence type="ECO:0000259" key="3">
    <source>
        <dbReference type="Pfam" id="PF13556"/>
    </source>
</evidence>
<dbReference type="PANTHER" id="PTHR33744:SF1">
    <property type="entry name" value="DNA-BINDING TRANSCRIPTIONAL ACTIVATOR ADER"/>
    <property type="match status" value="1"/>
</dbReference>
<reference evidence="5 6" key="1">
    <citation type="submission" date="2021-03" db="EMBL/GenBank/DDBJ databases">
        <title>Genomic Encyclopedia of Type Strains, Phase IV (KMG-IV): sequencing the most valuable type-strain genomes for metagenomic binning, comparative biology and taxonomic classification.</title>
        <authorList>
            <person name="Goeker M."/>
        </authorList>
    </citation>
    <scope>NUCLEOTIDE SEQUENCE [LARGE SCALE GENOMIC DNA]</scope>
    <source>
        <strain evidence="5 6">DSM 24950</strain>
    </source>
</reference>
<feature type="domain" description="Purine catabolism PurC-like" evidence="2">
    <location>
        <begin position="10"/>
        <end position="129"/>
    </location>
</feature>
<comment type="similarity">
    <text evidence="1">Belongs to the CdaR family.</text>
</comment>
<dbReference type="InterPro" id="IPR012914">
    <property type="entry name" value="PucR_dom"/>
</dbReference>
<comment type="caution">
    <text evidence="5">The sequence shown here is derived from an EMBL/GenBank/DDBJ whole genome shotgun (WGS) entry which is preliminary data.</text>
</comment>
<dbReference type="Proteomes" id="UP001519344">
    <property type="component" value="Unassembled WGS sequence"/>
</dbReference>
<dbReference type="RefSeq" id="WP_167060235.1">
    <property type="nucleotide sequence ID" value="NZ_JAAOZR010000023.1"/>
</dbReference>
<gene>
    <name evidence="5" type="ORF">J2Z65_003570</name>
</gene>
<dbReference type="Pfam" id="PF17853">
    <property type="entry name" value="GGDEF_2"/>
    <property type="match status" value="1"/>
</dbReference>
<proteinExistence type="inferred from homology"/>
<protein>
    <submittedName>
        <fullName evidence="5">Purine catabolism regulator</fullName>
    </submittedName>
</protein>
<dbReference type="Pfam" id="PF07905">
    <property type="entry name" value="PucR"/>
    <property type="match status" value="1"/>
</dbReference>
<keyword evidence="6" id="KW-1185">Reference proteome</keyword>
<organism evidence="5 6">
    <name type="scientific">Paenibacillus aceris</name>
    <dbReference type="NCBI Taxonomy" id="869555"/>
    <lineage>
        <taxon>Bacteria</taxon>
        <taxon>Bacillati</taxon>
        <taxon>Bacillota</taxon>
        <taxon>Bacilli</taxon>
        <taxon>Bacillales</taxon>
        <taxon>Paenibacillaceae</taxon>
        <taxon>Paenibacillus</taxon>
    </lineage>
</organism>
<dbReference type="InterPro" id="IPR041522">
    <property type="entry name" value="CdaR_GGDEF"/>
</dbReference>
<dbReference type="InterPro" id="IPR042070">
    <property type="entry name" value="PucR_C-HTH_sf"/>
</dbReference>
<sequence length="513" mass="58399">MNLNSLTIKELLNLPAFEQAKLISGDKGLDRVIRYVDIIEVPDIKGWLKEGALVLTTGYSMRHDPSLLPELIESLAQAGAAGVAIKPERFIPDIPLEMIRKSNLLDIPIIQLPIHMAYIDITYPVMEHIIDNQAALLRRSEEIHKTLTNLVLNNSGIQAVADNVSALLKSPIWIVGKQDDMLVSSPSHIPYEPSVINRQWEITVDKQFMGKFIVGKEQLDDLELVCIEQARLVFSLELMRKKIAEDTELRLRGDFFEELLMSLPLSKQEATDKGRQLGLDPECSWEICFIESGSLPSETESRFTSALNQWIQEESHKRRCRSFVHGQGERFVLFLASRADAPKKNYDSDNLVSTWREALDSFLAQWADISSGLGTRCSLWEVHRSYIEAKKAVTIGSRLNKGQSLFTFGELEIFHLLLESSLHVNFDTLIEKKIGKLSEYDKENGTDLVMTLYHYLSTAGSLIETANLMFIHRNSVKYRMDRIKEITLIDMGDAVNRFEFYLCTVFYLLKQAN</sequence>
<evidence type="ECO:0000259" key="2">
    <source>
        <dbReference type="Pfam" id="PF07905"/>
    </source>
</evidence>
<dbReference type="InterPro" id="IPR025736">
    <property type="entry name" value="PucR_C-HTH_dom"/>
</dbReference>
<dbReference type="PANTHER" id="PTHR33744">
    <property type="entry name" value="CARBOHYDRATE DIACID REGULATOR"/>
    <property type="match status" value="1"/>
</dbReference>
<dbReference type="Gene3D" id="1.10.10.2840">
    <property type="entry name" value="PucR C-terminal helix-turn-helix domain"/>
    <property type="match status" value="1"/>
</dbReference>
<dbReference type="EMBL" id="JAGGKV010000008">
    <property type="protein sequence ID" value="MBP1964347.1"/>
    <property type="molecule type" value="Genomic_DNA"/>
</dbReference>
<feature type="domain" description="PucR C-terminal helix-turn-helix" evidence="3">
    <location>
        <begin position="448"/>
        <end position="502"/>
    </location>
</feature>
<evidence type="ECO:0000313" key="6">
    <source>
        <dbReference type="Proteomes" id="UP001519344"/>
    </source>
</evidence>
<evidence type="ECO:0000313" key="5">
    <source>
        <dbReference type="EMBL" id="MBP1964347.1"/>
    </source>
</evidence>
<dbReference type="Pfam" id="PF13556">
    <property type="entry name" value="HTH_30"/>
    <property type="match status" value="1"/>
</dbReference>
<dbReference type="InterPro" id="IPR051448">
    <property type="entry name" value="CdaR-like_regulators"/>
</dbReference>